<dbReference type="AlphaFoldDB" id="A0A2N9YGW9"/>
<dbReference type="InterPro" id="IPR000989">
    <property type="entry name" value="Rep"/>
</dbReference>
<sequence>MLTLNDYQRRFQQFALQSAVRRLLPDTRVSSCLRRLSQYPNKKTPLYLSFVKVKQSVQHKKTFFTGLDVCGSVWVCPVCSAKISERRKAELEHLLVTHRAQGGELVMITRTVPHEFAHDLKTFLTSFLKAEKILKETTAYRQLIAKVGVKGTVKVLEVTYGQNGWHVHTHELFFIEKGYSRLYGDLSGLGYDEEERRYHVPARAVYFL</sequence>
<keyword evidence="4" id="KW-1185">Reference proteome</keyword>
<evidence type="ECO:0000256" key="2">
    <source>
        <dbReference type="ARBA" id="ARBA00022705"/>
    </source>
</evidence>
<dbReference type="Proteomes" id="UP000234271">
    <property type="component" value="Chromosome"/>
</dbReference>
<gene>
    <name evidence="3" type="ORF">BLE401_12670</name>
</gene>
<dbReference type="EMBL" id="CP018889">
    <property type="protein sequence ID" value="AUI69456.1"/>
    <property type="molecule type" value="Genomic_DNA"/>
</dbReference>
<protein>
    <submittedName>
        <fullName evidence="3">Uncharacterized protein</fullName>
    </submittedName>
</protein>
<dbReference type="GO" id="GO:0003677">
    <property type="term" value="F:DNA binding"/>
    <property type="evidence" value="ECO:0007669"/>
    <property type="project" value="InterPro"/>
</dbReference>
<proteinExistence type="inferred from homology"/>
<dbReference type="OrthoDB" id="8566616at2"/>
<evidence type="ECO:0000313" key="4">
    <source>
        <dbReference type="Proteomes" id="UP000234271"/>
    </source>
</evidence>
<comment type="similarity">
    <text evidence="1">Belongs to the Gram-positive plasmids replication protein type 1 family.</text>
</comment>
<evidence type="ECO:0000256" key="1">
    <source>
        <dbReference type="ARBA" id="ARBA00008909"/>
    </source>
</evidence>
<dbReference type="Pfam" id="PF01446">
    <property type="entry name" value="Rep_1"/>
    <property type="match status" value="1"/>
</dbReference>
<accession>A0A2N9YGW9</accession>
<name>A0A2N9YGW9_9GAMM</name>
<organism evidence="3 4">
    <name type="scientific">Beggiatoa leptomitoformis</name>
    <dbReference type="NCBI Taxonomy" id="288004"/>
    <lineage>
        <taxon>Bacteria</taxon>
        <taxon>Pseudomonadati</taxon>
        <taxon>Pseudomonadota</taxon>
        <taxon>Gammaproteobacteria</taxon>
        <taxon>Thiotrichales</taxon>
        <taxon>Thiotrichaceae</taxon>
        <taxon>Beggiatoa</taxon>
    </lineage>
</organism>
<keyword evidence="2" id="KW-0235">DNA replication</keyword>
<dbReference type="STRING" id="288004.AL038_11605"/>
<reference evidence="4" key="1">
    <citation type="submission" date="2016-12" db="EMBL/GenBank/DDBJ databases">
        <title>Complete Genome Sequence of Beggiatoa leptomitiformis D-401.</title>
        <authorList>
            <person name="Fomenkov A."/>
            <person name="Vincze T."/>
            <person name="Grabovich M."/>
            <person name="Anton B.P."/>
            <person name="Dubinina G."/>
            <person name="Orlova M."/>
            <person name="Belousova E."/>
            <person name="Roberts R.J."/>
        </authorList>
    </citation>
    <scope>NUCLEOTIDE SEQUENCE [LARGE SCALE GENOMIC DNA]</scope>
    <source>
        <strain evidence="4">D-401</strain>
    </source>
</reference>
<dbReference type="RefSeq" id="WP_062153012.1">
    <property type="nucleotide sequence ID" value="NZ_CP012373.2"/>
</dbReference>
<dbReference type="GO" id="GO:0006260">
    <property type="term" value="P:DNA replication"/>
    <property type="evidence" value="ECO:0007669"/>
    <property type="project" value="UniProtKB-KW"/>
</dbReference>
<dbReference type="KEGG" id="blep:AL038_11605"/>
<evidence type="ECO:0000313" key="3">
    <source>
        <dbReference type="EMBL" id="AUI69456.1"/>
    </source>
</evidence>